<proteinExistence type="inferred from homology"/>
<comment type="subunit">
    <text evidence="4">Interacts with H3K4me3 and to a lesser extent with H3K4me2.</text>
</comment>
<dbReference type="GO" id="GO:0005634">
    <property type="term" value="C:nucleus"/>
    <property type="evidence" value="ECO:0007669"/>
    <property type="project" value="UniProtKB-SubCell"/>
</dbReference>
<sequence length="74" mass="8694">MVKHQARDPQVKETKALEPKVVEEEMEEDDENILCNVCFMHYGVDSFWIFCDYCDHWYHGKCVKVTPSIAAEIN</sequence>
<reference evidence="7 8" key="1">
    <citation type="journal article" date="2018" name="Front. Plant Sci.">
        <title>Red Clover (Trifolium pratense) and Zigzag Clover (T. medium) - A Picture of Genomic Similarities and Differences.</title>
        <authorList>
            <person name="Dluhosova J."/>
            <person name="Istvanek J."/>
            <person name="Nedelnik J."/>
            <person name="Repkova J."/>
        </authorList>
    </citation>
    <scope>NUCLEOTIDE SEQUENCE [LARGE SCALE GENOMIC DNA]</scope>
    <source>
        <strain evidence="8">cv. 10/8</strain>
        <tissue evidence="7">Leaf</tissue>
    </source>
</reference>
<dbReference type="EMBL" id="LXQA010712806">
    <property type="protein sequence ID" value="MCI67257.1"/>
    <property type="molecule type" value="Genomic_DNA"/>
</dbReference>
<dbReference type="Proteomes" id="UP000265520">
    <property type="component" value="Unassembled WGS sequence"/>
</dbReference>
<evidence type="ECO:0000256" key="4">
    <source>
        <dbReference type="RuleBase" id="RU369089"/>
    </source>
</evidence>
<comment type="similarity">
    <text evidence="4">Belongs to the Alfin family.</text>
</comment>
<dbReference type="Gene3D" id="3.30.40.10">
    <property type="entry name" value="Zinc/RING finger domain, C3HC4 (zinc finger)"/>
    <property type="match status" value="1"/>
</dbReference>
<dbReference type="InterPro" id="IPR019787">
    <property type="entry name" value="Znf_PHD-finger"/>
</dbReference>
<dbReference type="InterPro" id="IPR011011">
    <property type="entry name" value="Znf_FYVE_PHD"/>
</dbReference>
<dbReference type="GO" id="GO:0008270">
    <property type="term" value="F:zinc ion binding"/>
    <property type="evidence" value="ECO:0007669"/>
    <property type="project" value="UniProtKB-KW"/>
</dbReference>
<keyword evidence="4" id="KW-0804">Transcription</keyword>
<dbReference type="PANTHER" id="PTHR12321:SF77">
    <property type="entry name" value="PHD FINGER PROTEIN ALFIN-LIKE 6"/>
    <property type="match status" value="1"/>
</dbReference>
<accession>A0A392U3D9</accession>
<dbReference type="GO" id="GO:0006325">
    <property type="term" value="P:chromatin organization"/>
    <property type="evidence" value="ECO:0007669"/>
    <property type="project" value="UniProtKB-UniRule"/>
</dbReference>
<comment type="domain">
    <text evidence="4">The PHD-type zinc finger mediates the binding to H3K4me3.</text>
</comment>
<keyword evidence="1 4" id="KW-0479">Metal-binding</keyword>
<dbReference type="Pfam" id="PF00628">
    <property type="entry name" value="PHD"/>
    <property type="match status" value="1"/>
</dbReference>
<keyword evidence="4" id="KW-0805">Transcription regulation</keyword>
<comment type="subcellular location">
    <subcellularLocation>
        <location evidence="4">Nucleus</location>
    </subcellularLocation>
</comment>
<keyword evidence="2 4" id="KW-0863">Zinc-finger</keyword>
<feature type="region of interest" description="Disordered" evidence="5">
    <location>
        <begin position="1"/>
        <end position="24"/>
    </location>
</feature>
<evidence type="ECO:0000256" key="3">
    <source>
        <dbReference type="ARBA" id="ARBA00022833"/>
    </source>
</evidence>
<dbReference type="InterPro" id="IPR013083">
    <property type="entry name" value="Znf_RING/FYVE/PHD"/>
</dbReference>
<feature type="domain" description="PHD-type" evidence="6">
    <location>
        <begin position="35"/>
        <end position="68"/>
    </location>
</feature>
<keyword evidence="8" id="KW-1185">Reference proteome</keyword>
<evidence type="ECO:0000256" key="5">
    <source>
        <dbReference type="SAM" id="MobiDB-lite"/>
    </source>
</evidence>
<dbReference type="GO" id="GO:0042393">
    <property type="term" value="F:histone binding"/>
    <property type="evidence" value="ECO:0007669"/>
    <property type="project" value="UniProtKB-UniRule"/>
</dbReference>
<dbReference type="GO" id="GO:0003712">
    <property type="term" value="F:transcription coregulator activity"/>
    <property type="evidence" value="ECO:0007669"/>
    <property type="project" value="TreeGrafter"/>
</dbReference>
<protein>
    <recommendedName>
        <fullName evidence="4">PHD finger protein ALFIN-LIKE</fullName>
    </recommendedName>
</protein>
<evidence type="ECO:0000256" key="1">
    <source>
        <dbReference type="ARBA" id="ARBA00022723"/>
    </source>
</evidence>
<feature type="non-terminal residue" evidence="7">
    <location>
        <position position="74"/>
    </location>
</feature>
<dbReference type="GO" id="GO:0006355">
    <property type="term" value="P:regulation of DNA-templated transcription"/>
    <property type="evidence" value="ECO:0007669"/>
    <property type="project" value="UniProtKB-UniRule"/>
</dbReference>
<evidence type="ECO:0000256" key="2">
    <source>
        <dbReference type="ARBA" id="ARBA00022771"/>
    </source>
</evidence>
<feature type="compositionally biased region" description="Basic and acidic residues" evidence="5">
    <location>
        <begin position="1"/>
        <end position="23"/>
    </location>
</feature>
<name>A0A392U3D9_9FABA</name>
<dbReference type="SUPFAM" id="SSF57903">
    <property type="entry name" value="FYVE/PHD zinc finger"/>
    <property type="match status" value="1"/>
</dbReference>
<keyword evidence="3 4" id="KW-0862">Zinc</keyword>
<dbReference type="PANTHER" id="PTHR12321">
    <property type="entry name" value="CPG BINDING PROTEIN"/>
    <property type="match status" value="1"/>
</dbReference>
<keyword evidence="4" id="KW-0539">Nucleus</keyword>
<comment type="function">
    <text evidence="4">Histone-binding component that specifically recognizes H3 tails trimethylated on 'Lys-4' (H3K4me3), which mark transcription start sites of virtually all active genes.</text>
</comment>
<comment type="caution">
    <text evidence="7">The sequence shown here is derived from an EMBL/GenBank/DDBJ whole genome shotgun (WGS) entry which is preliminary data.</text>
</comment>
<dbReference type="GO" id="GO:0000976">
    <property type="term" value="F:transcription cis-regulatory region binding"/>
    <property type="evidence" value="ECO:0007669"/>
    <property type="project" value="TreeGrafter"/>
</dbReference>
<evidence type="ECO:0000313" key="8">
    <source>
        <dbReference type="Proteomes" id="UP000265520"/>
    </source>
</evidence>
<organism evidence="7 8">
    <name type="scientific">Trifolium medium</name>
    <dbReference type="NCBI Taxonomy" id="97028"/>
    <lineage>
        <taxon>Eukaryota</taxon>
        <taxon>Viridiplantae</taxon>
        <taxon>Streptophyta</taxon>
        <taxon>Embryophyta</taxon>
        <taxon>Tracheophyta</taxon>
        <taxon>Spermatophyta</taxon>
        <taxon>Magnoliopsida</taxon>
        <taxon>eudicotyledons</taxon>
        <taxon>Gunneridae</taxon>
        <taxon>Pentapetalae</taxon>
        <taxon>rosids</taxon>
        <taxon>fabids</taxon>
        <taxon>Fabales</taxon>
        <taxon>Fabaceae</taxon>
        <taxon>Papilionoideae</taxon>
        <taxon>50 kb inversion clade</taxon>
        <taxon>NPAAA clade</taxon>
        <taxon>Hologalegina</taxon>
        <taxon>IRL clade</taxon>
        <taxon>Trifolieae</taxon>
        <taxon>Trifolium</taxon>
    </lineage>
</organism>
<dbReference type="InterPro" id="IPR045104">
    <property type="entry name" value="Alfin"/>
</dbReference>
<keyword evidence="4" id="KW-0156">Chromatin regulator</keyword>
<dbReference type="AlphaFoldDB" id="A0A392U3D9"/>
<evidence type="ECO:0000313" key="7">
    <source>
        <dbReference type="EMBL" id="MCI67257.1"/>
    </source>
</evidence>
<evidence type="ECO:0000259" key="6">
    <source>
        <dbReference type="Pfam" id="PF00628"/>
    </source>
</evidence>